<evidence type="ECO:0000313" key="4">
    <source>
        <dbReference type="EMBL" id="TWT32290.1"/>
    </source>
</evidence>
<dbReference type="InterPro" id="IPR051918">
    <property type="entry name" value="STPP_CPPED1"/>
</dbReference>
<dbReference type="PANTHER" id="PTHR43143">
    <property type="entry name" value="METALLOPHOSPHOESTERASE, CALCINEURIN SUPERFAMILY"/>
    <property type="match status" value="1"/>
</dbReference>
<evidence type="ECO:0000313" key="5">
    <source>
        <dbReference type="Proteomes" id="UP000316714"/>
    </source>
</evidence>
<protein>
    <submittedName>
        <fullName evidence="4">Calcineurin-like phosphoesterase</fullName>
    </submittedName>
</protein>
<dbReference type="AlphaFoldDB" id="A0A5C5V2S5"/>
<feature type="signal peptide" evidence="2">
    <location>
        <begin position="1"/>
        <end position="29"/>
    </location>
</feature>
<dbReference type="Pfam" id="PF00149">
    <property type="entry name" value="Metallophos"/>
    <property type="match status" value="1"/>
</dbReference>
<dbReference type="SUPFAM" id="SSF56300">
    <property type="entry name" value="Metallo-dependent phosphatases"/>
    <property type="match status" value="1"/>
</dbReference>
<gene>
    <name evidence="4" type="ORF">KOR34_40520</name>
</gene>
<sequence precursor="true">MPPCSARAFHRKWILAALLLGIAARWCEAVESFTVVALPDTQNYVNSSSNAPLFTQQTEWIADQVQSAGNPRNIQFVTHLGDVVSSGDDLTQLARADHSLDVLDGVLPYSVLPGNHDYADTSDKASGFDDYLDYFGPQRFAGRSWFGGADTSGANSYQHFSAGGHEFLHLALEWRPTINLPGRAVSPLAWAQSVLNAHPDTPVILSTHEHIDDSPAGRSPSGQDLWDELIRFNDQVFMVLGGHYHSVGGQDDGEYHQVSLNDAGRPVIEVLQDYQDYPNGGDGWLRLINFDLPNNAIEFETYSPTLDQFQTETVEQVGQHASRFTLPIDFADRLSPVSIERPAPPRPADLVLQNGLNGYLGAHDKELRSSGGDSLNGGDHAISVDGDDGPGTAPNQALIRFDDLAQHLPADLRVDRAELVLQVFNEGSGFTVHQLLTPWTERSTWADLGDGVQPDGVEAAAEPLAAFGADNDGANVGAGPLTIDVTQSVRAVQDGSLDNLGWALLPLANGTNGVDFYSSEFSEPTFRPMLQLYLSLPGDFNADGVVDAADFTVWRDNLQQVGESMPADADGDGAVGHSDYLIWRANFGRSLTGVSLAAQSLPAQPTPAPTPAAAVLMAAAALGVLTRRRRSPTFVH</sequence>
<feature type="region of interest" description="Disordered" evidence="1">
    <location>
        <begin position="363"/>
        <end position="395"/>
    </location>
</feature>
<accession>A0A5C5V2S5</accession>
<dbReference type="GO" id="GO:0000272">
    <property type="term" value="P:polysaccharide catabolic process"/>
    <property type="evidence" value="ECO:0007669"/>
    <property type="project" value="InterPro"/>
</dbReference>
<dbReference type="Gene3D" id="3.60.21.10">
    <property type="match status" value="1"/>
</dbReference>
<dbReference type="PANTHER" id="PTHR43143:SF5">
    <property type="entry name" value="SECRETED PROTEIN"/>
    <property type="match status" value="1"/>
</dbReference>
<feature type="domain" description="Calcineurin-like phosphoesterase" evidence="3">
    <location>
        <begin position="65"/>
        <end position="246"/>
    </location>
</feature>
<dbReference type="RefSeq" id="WP_146567525.1">
    <property type="nucleotide sequence ID" value="NZ_SIHJ01000003.1"/>
</dbReference>
<dbReference type="InterPro" id="IPR036439">
    <property type="entry name" value="Dockerin_dom_sf"/>
</dbReference>
<dbReference type="GO" id="GO:0016787">
    <property type="term" value="F:hydrolase activity"/>
    <property type="evidence" value="ECO:0007669"/>
    <property type="project" value="InterPro"/>
</dbReference>
<dbReference type="PROSITE" id="PS00018">
    <property type="entry name" value="EF_HAND_1"/>
    <property type="match status" value="2"/>
</dbReference>
<dbReference type="Gene3D" id="1.10.1330.10">
    <property type="entry name" value="Dockerin domain"/>
    <property type="match status" value="1"/>
</dbReference>
<dbReference type="InterPro" id="IPR029052">
    <property type="entry name" value="Metallo-depent_PP-like"/>
</dbReference>
<dbReference type="OrthoDB" id="9772095at2"/>
<proteinExistence type="predicted"/>
<name>A0A5C5V2S5_9BACT</name>
<dbReference type="Proteomes" id="UP000316714">
    <property type="component" value="Unassembled WGS sequence"/>
</dbReference>
<dbReference type="SUPFAM" id="SSF63446">
    <property type="entry name" value="Type I dockerin domain"/>
    <property type="match status" value="1"/>
</dbReference>
<keyword evidence="5" id="KW-1185">Reference proteome</keyword>
<evidence type="ECO:0000256" key="2">
    <source>
        <dbReference type="SAM" id="SignalP"/>
    </source>
</evidence>
<keyword evidence="2" id="KW-0732">Signal</keyword>
<evidence type="ECO:0000259" key="3">
    <source>
        <dbReference type="Pfam" id="PF00149"/>
    </source>
</evidence>
<dbReference type="InterPro" id="IPR004843">
    <property type="entry name" value="Calcineurin-like_PHP"/>
</dbReference>
<organism evidence="4 5">
    <name type="scientific">Posidoniimonas corsicana</name>
    <dbReference type="NCBI Taxonomy" id="1938618"/>
    <lineage>
        <taxon>Bacteria</taxon>
        <taxon>Pseudomonadati</taxon>
        <taxon>Planctomycetota</taxon>
        <taxon>Planctomycetia</taxon>
        <taxon>Pirellulales</taxon>
        <taxon>Lacipirellulaceae</taxon>
        <taxon>Posidoniimonas</taxon>
    </lineage>
</organism>
<evidence type="ECO:0000256" key="1">
    <source>
        <dbReference type="SAM" id="MobiDB-lite"/>
    </source>
</evidence>
<reference evidence="4 5" key="1">
    <citation type="submission" date="2019-02" db="EMBL/GenBank/DDBJ databases">
        <title>Deep-cultivation of Planctomycetes and their phenomic and genomic characterization uncovers novel biology.</title>
        <authorList>
            <person name="Wiegand S."/>
            <person name="Jogler M."/>
            <person name="Boedeker C."/>
            <person name="Pinto D."/>
            <person name="Vollmers J."/>
            <person name="Rivas-Marin E."/>
            <person name="Kohn T."/>
            <person name="Peeters S.H."/>
            <person name="Heuer A."/>
            <person name="Rast P."/>
            <person name="Oberbeckmann S."/>
            <person name="Bunk B."/>
            <person name="Jeske O."/>
            <person name="Meyerdierks A."/>
            <person name="Storesund J.E."/>
            <person name="Kallscheuer N."/>
            <person name="Luecker S."/>
            <person name="Lage O.M."/>
            <person name="Pohl T."/>
            <person name="Merkel B.J."/>
            <person name="Hornburger P."/>
            <person name="Mueller R.-W."/>
            <person name="Bruemmer F."/>
            <person name="Labrenz M."/>
            <person name="Spormann A.M."/>
            <person name="Op Den Camp H."/>
            <person name="Overmann J."/>
            <person name="Amann R."/>
            <person name="Jetten M.S.M."/>
            <person name="Mascher T."/>
            <person name="Medema M.H."/>
            <person name="Devos D.P."/>
            <person name="Kaster A.-K."/>
            <person name="Ovreas L."/>
            <person name="Rohde M."/>
            <person name="Galperin M.Y."/>
            <person name="Jogler C."/>
        </authorList>
    </citation>
    <scope>NUCLEOTIDE SEQUENCE [LARGE SCALE GENOMIC DNA]</scope>
    <source>
        <strain evidence="4 5">KOR34</strain>
    </source>
</reference>
<dbReference type="EMBL" id="SIHJ01000003">
    <property type="protein sequence ID" value="TWT32290.1"/>
    <property type="molecule type" value="Genomic_DNA"/>
</dbReference>
<feature type="chain" id="PRO_5022663261" evidence="2">
    <location>
        <begin position="30"/>
        <end position="636"/>
    </location>
</feature>
<comment type="caution">
    <text evidence="4">The sequence shown here is derived from an EMBL/GenBank/DDBJ whole genome shotgun (WGS) entry which is preliminary data.</text>
</comment>
<dbReference type="InterPro" id="IPR018247">
    <property type="entry name" value="EF_Hand_1_Ca_BS"/>
</dbReference>
<dbReference type="NCBIfam" id="NF033679">
    <property type="entry name" value="DNRLRE_dom"/>
    <property type="match status" value="1"/>
</dbReference>